<evidence type="ECO:0000256" key="3">
    <source>
        <dbReference type="ARBA" id="ARBA00022658"/>
    </source>
</evidence>
<dbReference type="GO" id="GO:0005085">
    <property type="term" value="F:guanyl-nucleotide exchange factor activity"/>
    <property type="evidence" value="ECO:0007669"/>
    <property type="project" value="UniProtKB-KW"/>
</dbReference>
<dbReference type="PANTHER" id="PTHR12673:SF159">
    <property type="entry name" value="LD03170P"/>
    <property type="match status" value="1"/>
</dbReference>
<feature type="compositionally biased region" description="Polar residues" evidence="9">
    <location>
        <begin position="1"/>
        <end position="15"/>
    </location>
</feature>
<feature type="compositionally biased region" description="Polar residues" evidence="9">
    <location>
        <begin position="77"/>
        <end position="86"/>
    </location>
</feature>
<dbReference type="GO" id="GO:0005737">
    <property type="term" value="C:cytoplasm"/>
    <property type="evidence" value="ECO:0007669"/>
    <property type="project" value="TreeGrafter"/>
</dbReference>
<dbReference type="InterPro" id="IPR017455">
    <property type="entry name" value="Znf_FYVE-rel"/>
</dbReference>
<dbReference type="SUPFAM" id="SSF48065">
    <property type="entry name" value="DBL homology domain (DH-domain)"/>
    <property type="match status" value="1"/>
</dbReference>
<feature type="region of interest" description="Disordered" evidence="9">
    <location>
        <begin position="826"/>
        <end position="862"/>
    </location>
</feature>
<protein>
    <submittedName>
        <fullName evidence="12">Uncharacterized protein</fullName>
    </submittedName>
</protein>
<name>A0A8H5H4N3_9AGAR</name>
<evidence type="ECO:0000256" key="4">
    <source>
        <dbReference type="ARBA" id="ARBA00022723"/>
    </source>
</evidence>
<dbReference type="InterPro" id="IPR051092">
    <property type="entry name" value="FYVE_RhoGEF_PH"/>
</dbReference>
<keyword evidence="7" id="KW-0206">Cytoskeleton</keyword>
<dbReference type="Gene3D" id="3.30.40.10">
    <property type="entry name" value="Zinc/RING finger domain, C3HC4 (zinc finger)"/>
    <property type="match status" value="1"/>
</dbReference>
<dbReference type="Pfam" id="PF00621">
    <property type="entry name" value="RhoGEF"/>
    <property type="match status" value="1"/>
</dbReference>
<dbReference type="InterPro" id="IPR011011">
    <property type="entry name" value="Znf_FYVE_PHD"/>
</dbReference>
<feature type="region of interest" description="Disordered" evidence="9">
    <location>
        <begin position="1229"/>
        <end position="1329"/>
    </location>
</feature>
<feature type="compositionally biased region" description="Pro residues" evidence="9">
    <location>
        <begin position="41"/>
        <end position="50"/>
    </location>
</feature>
<dbReference type="InterPro" id="IPR013083">
    <property type="entry name" value="Znf_RING/FYVE/PHD"/>
</dbReference>
<feature type="compositionally biased region" description="Polar residues" evidence="9">
    <location>
        <begin position="617"/>
        <end position="637"/>
    </location>
</feature>
<evidence type="ECO:0000259" key="11">
    <source>
        <dbReference type="PROSITE" id="PS50178"/>
    </source>
</evidence>
<feature type="region of interest" description="Disordered" evidence="9">
    <location>
        <begin position="300"/>
        <end position="329"/>
    </location>
</feature>
<dbReference type="SMART" id="SM00325">
    <property type="entry name" value="RhoGEF"/>
    <property type="match status" value="1"/>
</dbReference>
<dbReference type="GO" id="GO:0005856">
    <property type="term" value="C:cytoskeleton"/>
    <property type="evidence" value="ECO:0007669"/>
    <property type="project" value="UniProtKB-SubCell"/>
</dbReference>
<comment type="caution">
    <text evidence="12">The sequence shown here is derived from an EMBL/GenBank/DDBJ whole genome shotgun (WGS) entry which is preliminary data.</text>
</comment>
<dbReference type="InterPro" id="IPR011993">
    <property type="entry name" value="PH-like_dom_sf"/>
</dbReference>
<dbReference type="PROSITE" id="PS50178">
    <property type="entry name" value="ZF_FYVE"/>
    <property type="match status" value="1"/>
</dbReference>
<sequence length="1348" mass="149293">MSTMSPADNHSTVTFPSAPGNVPDRTSLYSVQSSASLNDGQPPPPLPLPYLPFRRISLPSLPPQSLRSDSPLRRQSTQPQRSSVASLESFPEFEDTAMGRPPVESASPRKGARRTAMSMQIGSKPPLLFQMRRRSQNMTSLPLNDPLLLKRRQVIIEFYETEKAYVEGLDLIYEHFLLPILNSLDTPTPILERPLLTAVFSNFIDIWNLHRSFFTELTRLFYPSTPAGTGEKEASTPPPTPQYEHMSDIQSTIPSNPPPLSPLLLAHFPYLSLYNPFITAFPHTLSTLNTLITPFHHHQQQQPRAQTRAAIARAAQSPSSSATGSSTKGSEIKFEKRFADFVAAQEQDPQCGRLKLRDWLLTIVQRCPRYLLLLADLLGCTPGEAQVPFDDGKDGVEQIRGKMDRDRSKWHREATKEEEREREKLIQVYGLVSKITAALNTSIFSHLQTLALLALQRSTPNLPFDEFQFISPGRTLLKRGVLLQIENPDTRFRRGEGRRGDMRPREREFLLFSDCLVWLASEEMERKEKEWNFDWDLGAIWNSFAGATTAEVQRPKSLAQPTPSIIEEDEAVLTGSDNCIYPASAVPLHLKRPPMVRTRSKSEAELTAFQAEAVTNLRSPSRVQEENSSLSIQSRSALPSDKAKAAAIPSPTRRPTHKSNFARISKNSAFYSHFHHRGLGGKSRSNLKSSPTSARFRIPDEEQWSYKGRIELVNLEVVVDTSVGIDEEDGVKNEHLDDDDDDAFLKWRWEILSPEGSFVLYAATPEDRHVWTTLIRQAKSQQLVSLNAQHPNSTLTSSAATQHVRHALQALPFAPDDVRMQESVRLASDEEDQDGSVKGNGREGKGGKKQHKKTNSTDKKALWERRSKVDHWVPAIWIPDEKAKGCMRCGRAFGWRRRRHHCRLCGRCVCSSCSEKTFYISDPNAQDQSSSSKPARACNACYESVFPLVHFDFQAGPQDGQSTVRAPPLTHFSVSDPTSSSFLPQSSSVMSYASNADTITSLSHLPSWMSLSVPSLALSSSTSGGTRGTRNQSKGKEISGPEALMAIDRKRYSYGSEERWQSSGSNIDDNQFTRDSEDILVDGIVQPARLGSRIKLRPQSASGSRPRSYHDIVDDFNAADASNRISAAFSPLTEMEDSEESGKLTAAYGEDSSLLSSSSAVSSRRHTIVNLTASTSSASLSTSSPTSTGALPLEGALISERKEDTLRRNKRFSVPAVALQTTSVVARTQSIRPTGSGATRERSVALSPSSAISDKNQEAAKRTAGGRFNGNSNLLPGMPNTRSKRFSLVLGGPHSHEQPNHRNNPASPSRRRFDKHAGYTPEGTDLGKGAAATRLQELLGRSKQSPGE</sequence>
<dbReference type="GO" id="GO:0008270">
    <property type="term" value="F:zinc ion binding"/>
    <property type="evidence" value="ECO:0007669"/>
    <property type="project" value="UniProtKB-KW"/>
</dbReference>
<feature type="region of interest" description="Disordered" evidence="9">
    <location>
        <begin position="225"/>
        <end position="250"/>
    </location>
</feature>
<proteinExistence type="predicted"/>
<feature type="region of interest" description="Disordered" evidence="9">
    <location>
        <begin position="1019"/>
        <end position="1042"/>
    </location>
</feature>
<accession>A0A8H5H4N3</accession>
<evidence type="ECO:0000256" key="2">
    <source>
        <dbReference type="ARBA" id="ARBA00022490"/>
    </source>
</evidence>
<feature type="region of interest" description="Disordered" evidence="9">
    <location>
        <begin position="1"/>
        <end position="117"/>
    </location>
</feature>
<feature type="region of interest" description="Disordered" evidence="9">
    <location>
        <begin position="617"/>
        <end position="658"/>
    </location>
</feature>
<dbReference type="SMART" id="SM00233">
    <property type="entry name" value="PH"/>
    <property type="match status" value="1"/>
</dbReference>
<dbReference type="EMBL" id="JAACJN010000090">
    <property type="protein sequence ID" value="KAF5376571.1"/>
    <property type="molecule type" value="Genomic_DNA"/>
</dbReference>
<evidence type="ECO:0000256" key="8">
    <source>
        <dbReference type="PROSITE-ProRule" id="PRU00091"/>
    </source>
</evidence>
<dbReference type="InterPro" id="IPR001849">
    <property type="entry name" value="PH_domain"/>
</dbReference>
<evidence type="ECO:0000256" key="9">
    <source>
        <dbReference type="SAM" id="MobiDB-lite"/>
    </source>
</evidence>
<dbReference type="InterPro" id="IPR000219">
    <property type="entry name" value="DH_dom"/>
</dbReference>
<feature type="domain" description="DH" evidence="10">
    <location>
        <begin position="150"/>
        <end position="442"/>
    </location>
</feature>
<keyword evidence="4" id="KW-0479">Metal-binding</keyword>
<dbReference type="SMART" id="SM00064">
    <property type="entry name" value="FYVE"/>
    <property type="match status" value="1"/>
</dbReference>
<keyword evidence="5 8" id="KW-0863">Zinc-finger</keyword>
<dbReference type="Proteomes" id="UP000518752">
    <property type="component" value="Unassembled WGS sequence"/>
</dbReference>
<dbReference type="PANTHER" id="PTHR12673">
    <property type="entry name" value="FACIOGENITAL DYSPLASIA PROTEIN"/>
    <property type="match status" value="1"/>
</dbReference>
<keyword evidence="6" id="KW-0862">Zinc</keyword>
<dbReference type="OrthoDB" id="660555at2759"/>
<evidence type="ECO:0000256" key="5">
    <source>
        <dbReference type="ARBA" id="ARBA00022771"/>
    </source>
</evidence>
<reference evidence="12 13" key="1">
    <citation type="journal article" date="2020" name="ISME J.">
        <title>Uncovering the hidden diversity of litter-decomposition mechanisms in mushroom-forming fungi.</title>
        <authorList>
            <person name="Floudas D."/>
            <person name="Bentzer J."/>
            <person name="Ahren D."/>
            <person name="Johansson T."/>
            <person name="Persson P."/>
            <person name="Tunlid A."/>
        </authorList>
    </citation>
    <scope>NUCLEOTIDE SEQUENCE [LARGE SCALE GENOMIC DNA]</scope>
    <source>
        <strain evidence="12 13">CBS 406.79</strain>
    </source>
</reference>
<evidence type="ECO:0000313" key="12">
    <source>
        <dbReference type="EMBL" id="KAF5376571.1"/>
    </source>
</evidence>
<dbReference type="Pfam" id="PF01363">
    <property type="entry name" value="FYVE"/>
    <property type="match status" value="1"/>
</dbReference>
<dbReference type="SUPFAM" id="SSF50729">
    <property type="entry name" value="PH domain-like"/>
    <property type="match status" value="1"/>
</dbReference>
<keyword evidence="13" id="KW-1185">Reference proteome</keyword>
<organism evidence="12 13">
    <name type="scientific">Collybiopsis confluens</name>
    <dbReference type="NCBI Taxonomy" id="2823264"/>
    <lineage>
        <taxon>Eukaryota</taxon>
        <taxon>Fungi</taxon>
        <taxon>Dikarya</taxon>
        <taxon>Basidiomycota</taxon>
        <taxon>Agaricomycotina</taxon>
        <taxon>Agaricomycetes</taxon>
        <taxon>Agaricomycetidae</taxon>
        <taxon>Agaricales</taxon>
        <taxon>Marasmiineae</taxon>
        <taxon>Omphalotaceae</taxon>
        <taxon>Collybiopsis</taxon>
    </lineage>
</organism>
<dbReference type="Gene3D" id="1.20.900.10">
    <property type="entry name" value="Dbl homology (DH) domain"/>
    <property type="match status" value="1"/>
</dbReference>
<dbReference type="InterPro" id="IPR000306">
    <property type="entry name" value="Znf_FYVE"/>
</dbReference>
<comment type="subcellular location">
    <subcellularLocation>
        <location evidence="1">Cytoplasm</location>
        <location evidence="1">Cytoskeleton</location>
    </subcellularLocation>
</comment>
<feature type="compositionally biased region" description="Low complexity" evidence="9">
    <location>
        <begin position="51"/>
        <end position="76"/>
    </location>
</feature>
<evidence type="ECO:0000256" key="1">
    <source>
        <dbReference type="ARBA" id="ARBA00004245"/>
    </source>
</evidence>
<keyword evidence="2" id="KW-0963">Cytoplasm</keyword>
<feature type="compositionally biased region" description="Low complexity" evidence="9">
    <location>
        <begin position="1174"/>
        <end position="1193"/>
    </location>
</feature>
<evidence type="ECO:0000256" key="6">
    <source>
        <dbReference type="ARBA" id="ARBA00022833"/>
    </source>
</evidence>
<feature type="domain" description="FYVE-type" evidence="11">
    <location>
        <begin position="880"/>
        <end position="946"/>
    </location>
</feature>
<feature type="compositionally biased region" description="Polar residues" evidence="9">
    <location>
        <begin position="27"/>
        <end position="39"/>
    </location>
</feature>
<feature type="region of interest" description="Disordered" evidence="9">
    <location>
        <begin position="1174"/>
        <end position="1196"/>
    </location>
</feature>
<evidence type="ECO:0000259" key="10">
    <source>
        <dbReference type="PROSITE" id="PS50010"/>
    </source>
</evidence>
<dbReference type="Gene3D" id="2.30.29.30">
    <property type="entry name" value="Pleckstrin-homology domain (PH domain)/Phosphotyrosine-binding domain (PTB)"/>
    <property type="match status" value="1"/>
</dbReference>
<dbReference type="PROSITE" id="PS50010">
    <property type="entry name" value="DH_2"/>
    <property type="match status" value="1"/>
</dbReference>
<evidence type="ECO:0000313" key="13">
    <source>
        <dbReference type="Proteomes" id="UP000518752"/>
    </source>
</evidence>
<dbReference type="InterPro" id="IPR035899">
    <property type="entry name" value="DBL_dom_sf"/>
</dbReference>
<gene>
    <name evidence="12" type="ORF">D9757_008259</name>
</gene>
<dbReference type="SUPFAM" id="SSF57903">
    <property type="entry name" value="FYVE/PHD zinc finger"/>
    <property type="match status" value="1"/>
</dbReference>
<evidence type="ECO:0000256" key="7">
    <source>
        <dbReference type="ARBA" id="ARBA00023212"/>
    </source>
</evidence>
<keyword evidence="3" id="KW-0344">Guanine-nucleotide releasing factor</keyword>